<gene>
    <name evidence="2" type="ORF">ACFFU9_06605</name>
</gene>
<dbReference type="EMBL" id="JBHMFC010000020">
    <property type="protein sequence ID" value="MFB9056413.1"/>
    <property type="molecule type" value="Genomic_DNA"/>
</dbReference>
<name>A0ABV5FAE4_9FLAO</name>
<keyword evidence="3" id="KW-1185">Reference proteome</keyword>
<reference evidence="2 3" key="1">
    <citation type="submission" date="2024-09" db="EMBL/GenBank/DDBJ databases">
        <authorList>
            <person name="Sun Q."/>
            <person name="Mori K."/>
        </authorList>
    </citation>
    <scope>NUCLEOTIDE SEQUENCE [LARGE SCALE GENOMIC DNA]</scope>
    <source>
        <strain evidence="2 3">CECT 8622</strain>
    </source>
</reference>
<protein>
    <submittedName>
        <fullName evidence="2">Polysaccharide deacetylase family protein</fullName>
    </submittedName>
</protein>
<feature type="domain" description="DUF7033" evidence="1">
    <location>
        <begin position="95"/>
        <end position="183"/>
    </location>
</feature>
<sequence>MLLVYTHKITPRVKYIFKHICTRVLGLEVSFTNKIEEFIAHDSLKMSYTKQQLGSEFFIKNHELLFEQGLNDVEIHFQDWDNTKCFFFNGDKCELPFDIFAASFYLLSRYEEYLPHVKDDYGRFVASESIAYKHGFLDQPVVDIWAYKFKKALQKQFPDYIFPEKTYTVKPIIDVPSAYIFQKKGVMRTLGGTLKDIFRLRFKRLYYRYMVILNLKHDPYDTFKYIINRQKNSNAKFLFFFLIGDYSTFDKGINVNNKKFVSLIKQVADYCRVGLKVSFFAIDDITILKKEKIQMETIINASLNASRQSYSRLNFPDSYRHLVELEIPEDYTMGYVNQIGFRAGSCTPFFFYDLDYEVQTPLKICPYHLMDYALLKTKSLLDKKKVLNELIGKIKAVNGEFVPVFHNYTFSDSERWQGFKELFNMILESAHEN</sequence>
<evidence type="ECO:0000313" key="3">
    <source>
        <dbReference type="Proteomes" id="UP001589585"/>
    </source>
</evidence>
<evidence type="ECO:0000313" key="2">
    <source>
        <dbReference type="EMBL" id="MFB9056413.1"/>
    </source>
</evidence>
<organism evidence="2 3">
    <name type="scientific">Mariniflexile ostreae</name>
    <dbReference type="NCBI Taxonomy" id="1520892"/>
    <lineage>
        <taxon>Bacteria</taxon>
        <taxon>Pseudomonadati</taxon>
        <taxon>Bacteroidota</taxon>
        <taxon>Flavobacteriia</taxon>
        <taxon>Flavobacteriales</taxon>
        <taxon>Flavobacteriaceae</taxon>
        <taxon>Mariniflexile</taxon>
    </lineage>
</organism>
<proteinExistence type="predicted"/>
<dbReference type="InterPro" id="IPR054297">
    <property type="entry name" value="DUF7033"/>
</dbReference>
<dbReference type="RefSeq" id="WP_379860611.1">
    <property type="nucleotide sequence ID" value="NZ_JBHMFC010000020.1"/>
</dbReference>
<comment type="caution">
    <text evidence="2">The sequence shown here is derived from an EMBL/GenBank/DDBJ whole genome shotgun (WGS) entry which is preliminary data.</text>
</comment>
<dbReference type="Proteomes" id="UP001589585">
    <property type="component" value="Unassembled WGS sequence"/>
</dbReference>
<dbReference type="CDD" id="cd10931">
    <property type="entry name" value="CE4_u7"/>
    <property type="match status" value="1"/>
</dbReference>
<accession>A0ABV5FAE4</accession>
<evidence type="ECO:0000259" key="1">
    <source>
        <dbReference type="Pfam" id="PF23019"/>
    </source>
</evidence>
<dbReference type="Pfam" id="PF23019">
    <property type="entry name" value="DUF7033"/>
    <property type="match status" value="1"/>
</dbReference>